<feature type="chain" id="PRO_5004342433" evidence="1">
    <location>
        <begin position="19"/>
        <end position="153"/>
    </location>
</feature>
<dbReference type="RefSeq" id="XP_008026769.1">
    <property type="nucleotide sequence ID" value="XM_008028578.1"/>
</dbReference>
<dbReference type="GeneID" id="19404591"/>
<keyword evidence="1" id="KW-0732">Signal</keyword>
<feature type="signal peptide" evidence="1">
    <location>
        <begin position="1"/>
        <end position="18"/>
    </location>
</feature>
<reference evidence="2 3" key="2">
    <citation type="journal article" date="2013" name="PLoS Genet.">
        <title>Comparative genome structure, secondary metabolite, and effector coding capacity across Cochliobolus pathogens.</title>
        <authorList>
            <person name="Condon B.J."/>
            <person name="Leng Y."/>
            <person name="Wu D."/>
            <person name="Bushley K.E."/>
            <person name="Ohm R.A."/>
            <person name="Otillar R."/>
            <person name="Martin J."/>
            <person name="Schackwitz W."/>
            <person name="Grimwood J."/>
            <person name="MohdZainudin N."/>
            <person name="Xue C."/>
            <person name="Wang R."/>
            <person name="Manning V.A."/>
            <person name="Dhillon B."/>
            <person name="Tu Z.J."/>
            <person name="Steffenson B.J."/>
            <person name="Salamov A."/>
            <person name="Sun H."/>
            <person name="Lowry S."/>
            <person name="LaButti K."/>
            <person name="Han J."/>
            <person name="Copeland A."/>
            <person name="Lindquist E."/>
            <person name="Barry K."/>
            <person name="Schmutz J."/>
            <person name="Baker S.E."/>
            <person name="Ciuffetti L.M."/>
            <person name="Grigoriev I.V."/>
            <person name="Zhong S."/>
            <person name="Turgeon B.G."/>
        </authorList>
    </citation>
    <scope>NUCLEOTIDE SEQUENCE [LARGE SCALE GENOMIC DNA]</scope>
    <source>
        <strain evidence="3">28A</strain>
    </source>
</reference>
<dbReference type="eggNOG" id="ENOG502SW3I">
    <property type="taxonomic scope" value="Eukaryota"/>
</dbReference>
<reference evidence="2 3" key="1">
    <citation type="journal article" date="2012" name="PLoS Pathog.">
        <title>Diverse lifestyles and strategies of plant pathogenesis encoded in the genomes of eighteen Dothideomycetes fungi.</title>
        <authorList>
            <person name="Ohm R.A."/>
            <person name="Feau N."/>
            <person name="Henrissat B."/>
            <person name="Schoch C.L."/>
            <person name="Horwitz B.A."/>
            <person name="Barry K.W."/>
            <person name="Condon B.J."/>
            <person name="Copeland A.C."/>
            <person name="Dhillon B."/>
            <person name="Glaser F."/>
            <person name="Hesse C.N."/>
            <person name="Kosti I."/>
            <person name="LaButti K."/>
            <person name="Lindquist E.A."/>
            <person name="Lucas S."/>
            <person name="Salamov A.A."/>
            <person name="Bradshaw R.E."/>
            <person name="Ciuffetti L."/>
            <person name="Hamelin R.C."/>
            <person name="Kema G.H.J."/>
            <person name="Lawrence C."/>
            <person name="Scott J.A."/>
            <person name="Spatafora J.W."/>
            <person name="Turgeon B.G."/>
            <person name="de Wit P.J.G.M."/>
            <person name="Zhong S."/>
            <person name="Goodwin S.B."/>
            <person name="Grigoriev I.V."/>
        </authorList>
    </citation>
    <scope>NUCLEOTIDE SEQUENCE [LARGE SCALE GENOMIC DNA]</scope>
    <source>
        <strain evidence="3">28A</strain>
    </source>
</reference>
<evidence type="ECO:0000313" key="3">
    <source>
        <dbReference type="Proteomes" id="UP000016935"/>
    </source>
</evidence>
<evidence type="ECO:0000313" key="2">
    <source>
        <dbReference type="EMBL" id="EOA85566.1"/>
    </source>
</evidence>
<dbReference type="EMBL" id="KB908670">
    <property type="protein sequence ID" value="EOA85566.1"/>
    <property type="molecule type" value="Genomic_DNA"/>
</dbReference>
<accession>R0IL61</accession>
<proteinExistence type="predicted"/>
<keyword evidence="3" id="KW-1185">Reference proteome</keyword>
<sequence length="153" mass="16994">MLMIVLTLASSSVTPTVAPKAQAFSAGPKKDSSMFTASLVTRMLWSLRPEAFPWDTNNGTILRVADMTKKIGTLVEEETSIANGQLEHKGVSNRLLRELGWIKVVQGNRDSPRNSEIMLQDQAALLKRRRELMSLRSDADGFIGSIFRSCDRI</sequence>
<dbReference type="Proteomes" id="UP000016935">
    <property type="component" value="Unassembled WGS sequence"/>
</dbReference>
<protein>
    <submittedName>
        <fullName evidence="2">Uncharacterized protein</fullName>
    </submittedName>
</protein>
<organism evidence="2 3">
    <name type="scientific">Exserohilum turcicum (strain 28A)</name>
    <name type="common">Northern leaf blight fungus</name>
    <name type="synonym">Setosphaeria turcica</name>
    <dbReference type="NCBI Taxonomy" id="671987"/>
    <lineage>
        <taxon>Eukaryota</taxon>
        <taxon>Fungi</taxon>
        <taxon>Dikarya</taxon>
        <taxon>Ascomycota</taxon>
        <taxon>Pezizomycotina</taxon>
        <taxon>Dothideomycetes</taxon>
        <taxon>Pleosporomycetidae</taxon>
        <taxon>Pleosporales</taxon>
        <taxon>Pleosporineae</taxon>
        <taxon>Pleosporaceae</taxon>
        <taxon>Exserohilum</taxon>
    </lineage>
</organism>
<dbReference type="HOGENOM" id="CLU_1866052_0_0_1"/>
<evidence type="ECO:0000256" key="1">
    <source>
        <dbReference type="SAM" id="SignalP"/>
    </source>
</evidence>
<gene>
    <name evidence="2" type="ORF">SETTUDRAFT_40207</name>
</gene>
<name>R0IL61_EXST2</name>
<dbReference type="OrthoDB" id="3787584at2759"/>
<dbReference type="AlphaFoldDB" id="R0IL61"/>